<dbReference type="FunFam" id="3.60.40.10:FF:000022">
    <property type="entry name" value="probable protein phosphatase 2C 12"/>
    <property type="match status" value="1"/>
</dbReference>
<comment type="cofactor">
    <cofactor evidence="1">
        <name>Mn(2+)</name>
        <dbReference type="ChEBI" id="CHEBI:29035"/>
    </cofactor>
</comment>
<dbReference type="SMART" id="SM00332">
    <property type="entry name" value="PP2Cc"/>
    <property type="match status" value="1"/>
</dbReference>
<keyword evidence="5" id="KW-0479">Metal-binding</keyword>
<evidence type="ECO:0000256" key="9">
    <source>
        <dbReference type="ARBA" id="ARBA00023211"/>
    </source>
</evidence>
<dbReference type="InterPro" id="IPR036457">
    <property type="entry name" value="PPM-type-like_dom_sf"/>
</dbReference>
<evidence type="ECO:0000256" key="7">
    <source>
        <dbReference type="ARBA" id="ARBA00022842"/>
    </source>
</evidence>
<dbReference type="GO" id="GO:0004722">
    <property type="term" value="F:protein serine/threonine phosphatase activity"/>
    <property type="evidence" value="ECO:0007669"/>
    <property type="project" value="UniProtKB-EC"/>
</dbReference>
<dbReference type="InterPro" id="IPR015655">
    <property type="entry name" value="PP2C"/>
</dbReference>
<keyword evidence="8" id="KW-0904">Protein phosphatase</keyword>
<evidence type="ECO:0000256" key="2">
    <source>
        <dbReference type="ARBA" id="ARBA00001946"/>
    </source>
</evidence>
<dbReference type="Gene3D" id="3.60.40.10">
    <property type="entry name" value="PPM-type phosphatase domain"/>
    <property type="match status" value="1"/>
</dbReference>
<proteinExistence type="inferred from homology"/>
<feature type="domain" description="PPM-type phosphatase" evidence="12">
    <location>
        <begin position="24"/>
        <end position="293"/>
    </location>
</feature>
<dbReference type="CDD" id="cd00143">
    <property type="entry name" value="PP2Cc"/>
    <property type="match status" value="1"/>
</dbReference>
<reference evidence="13" key="1">
    <citation type="journal article" date="2017" name="Nature">
        <title>The genome of Chenopodium quinoa.</title>
        <authorList>
            <person name="Jarvis D.E."/>
            <person name="Ho Y.S."/>
            <person name="Lightfoot D.J."/>
            <person name="Schmoeckel S.M."/>
            <person name="Li B."/>
            <person name="Borm T.J.A."/>
            <person name="Ohyanagi H."/>
            <person name="Mineta K."/>
            <person name="Michell C.T."/>
            <person name="Saber N."/>
            <person name="Kharbatia N.M."/>
            <person name="Rupper R.R."/>
            <person name="Sharp A.R."/>
            <person name="Dally N."/>
            <person name="Boughton B.A."/>
            <person name="Woo Y.H."/>
            <person name="Gao G."/>
            <person name="Schijlen E.G.W.M."/>
            <person name="Guo X."/>
            <person name="Momin A.A."/>
            <person name="Negrao S."/>
            <person name="Al-Babili S."/>
            <person name="Gehring C."/>
            <person name="Roessner U."/>
            <person name="Jung C."/>
            <person name="Murphy K."/>
            <person name="Arold S.T."/>
            <person name="Gojobori T."/>
            <person name="van der Linden C.G."/>
            <person name="van Loo E.N."/>
            <person name="Jellen E.N."/>
            <person name="Maughan P.J."/>
            <person name="Tester M."/>
        </authorList>
    </citation>
    <scope>NUCLEOTIDE SEQUENCE [LARGE SCALE GENOMIC DNA]</scope>
    <source>
        <strain evidence="13">cv. PI 614886</strain>
    </source>
</reference>
<dbReference type="OMA" id="HLTSMNA"/>
<comment type="similarity">
    <text evidence="3">Belongs to the PP2C family.</text>
</comment>
<dbReference type="PANTHER" id="PTHR47992">
    <property type="entry name" value="PROTEIN PHOSPHATASE"/>
    <property type="match status" value="1"/>
</dbReference>
<evidence type="ECO:0000256" key="6">
    <source>
        <dbReference type="ARBA" id="ARBA00022801"/>
    </source>
</evidence>
<evidence type="ECO:0000313" key="13">
    <source>
        <dbReference type="EnsemblPlants" id="AUR62022420-RA:cds"/>
    </source>
</evidence>
<keyword evidence="7" id="KW-0460">Magnesium</keyword>
<dbReference type="AlphaFoldDB" id="A0A803M2H2"/>
<reference evidence="13" key="2">
    <citation type="submission" date="2021-03" db="UniProtKB">
        <authorList>
            <consortium name="EnsemblPlants"/>
        </authorList>
    </citation>
    <scope>IDENTIFICATION</scope>
</reference>
<accession>A0A803M2H2</accession>
<dbReference type="Pfam" id="PF00481">
    <property type="entry name" value="PP2C"/>
    <property type="match status" value="1"/>
</dbReference>
<comment type="catalytic activity">
    <reaction evidence="10">
        <text>O-phospho-L-seryl-[protein] + H2O = L-seryl-[protein] + phosphate</text>
        <dbReference type="Rhea" id="RHEA:20629"/>
        <dbReference type="Rhea" id="RHEA-COMP:9863"/>
        <dbReference type="Rhea" id="RHEA-COMP:11604"/>
        <dbReference type="ChEBI" id="CHEBI:15377"/>
        <dbReference type="ChEBI" id="CHEBI:29999"/>
        <dbReference type="ChEBI" id="CHEBI:43474"/>
        <dbReference type="ChEBI" id="CHEBI:83421"/>
        <dbReference type="EC" id="3.1.3.16"/>
    </reaction>
</comment>
<dbReference type="GO" id="GO:0046872">
    <property type="term" value="F:metal ion binding"/>
    <property type="evidence" value="ECO:0007669"/>
    <property type="project" value="UniProtKB-KW"/>
</dbReference>
<evidence type="ECO:0000256" key="1">
    <source>
        <dbReference type="ARBA" id="ARBA00001936"/>
    </source>
</evidence>
<organism evidence="13 14">
    <name type="scientific">Chenopodium quinoa</name>
    <name type="common">Quinoa</name>
    <dbReference type="NCBI Taxonomy" id="63459"/>
    <lineage>
        <taxon>Eukaryota</taxon>
        <taxon>Viridiplantae</taxon>
        <taxon>Streptophyta</taxon>
        <taxon>Embryophyta</taxon>
        <taxon>Tracheophyta</taxon>
        <taxon>Spermatophyta</taxon>
        <taxon>Magnoliopsida</taxon>
        <taxon>eudicotyledons</taxon>
        <taxon>Gunneridae</taxon>
        <taxon>Pentapetalae</taxon>
        <taxon>Caryophyllales</taxon>
        <taxon>Chenopodiaceae</taxon>
        <taxon>Chenopodioideae</taxon>
        <taxon>Atripliceae</taxon>
        <taxon>Chenopodium</taxon>
    </lineage>
</organism>
<evidence type="ECO:0000313" key="14">
    <source>
        <dbReference type="Proteomes" id="UP000596660"/>
    </source>
</evidence>
<dbReference type="SUPFAM" id="SSF81606">
    <property type="entry name" value="PP2C-like"/>
    <property type="match status" value="1"/>
</dbReference>
<evidence type="ECO:0000256" key="3">
    <source>
        <dbReference type="ARBA" id="ARBA00006702"/>
    </source>
</evidence>
<sequence length="440" mass="47893">MSSRGDHQTVPLSVLLRREQNSERIENPELSYGQANQSKKGEDYTLLKTECQRIVGDGVTTFSVFGLFDGHNGSAAAIYAKEHLLSNVLSAMPTDLNRDDWVAALPRALVAGFVKTDKDFLEKGQASGTTVTFAIIEGWSITVASVGDSRCILESAEGEIICLSADHRLESNEEERDRVTACGGEVGRLNTGGGTEIGPLRCWPGGLCLSRSLGDRDVGEFIVPVPYVKQVRLSTAGGRLIIASDGVWDIISSEAALDCSRTMAAETAAVQIVKEAVQVKGIRDDTTCIVVDIFPPEKNLPSPAPKKPGKGVFKAIFRKKSAESTSQAEREYLEPDVVEEMFEDGSACLTESTVFSSKFWLAGLIPNIHFAICSSCSCVQFVKPRLNPETVFQYMPALPIEKLAPGMALSCAKVAKKREKQWKGKDRLEIDITVIVISWQ</sequence>
<comment type="catalytic activity">
    <reaction evidence="11">
        <text>O-phospho-L-threonyl-[protein] + H2O = L-threonyl-[protein] + phosphate</text>
        <dbReference type="Rhea" id="RHEA:47004"/>
        <dbReference type="Rhea" id="RHEA-COMP:11060"/>
        <dbReference type="Rhea" id="RHEA-COMP:11605"/>
        <dbReference type="ChEBI" id="CHEBI:15377"/>
        <dbReference type="ChEBI" id="CHEBI:30013"/>
        <dbReference type="ChEBI" id="CHEBI:43474"/>
        <dbReference type="ChEBI" id="CHEBI:61977"/>
        <dbReference type="EC" id="3.1.3.16"/>
    </reaction>
</comment>
<dbReference type="Proteomes" id="UP000596660">
    <property type="component" value="Unplaced"/>
</dbReference>
<evidence type="ECO:0000256" key="8">
    <source>
        <dbReference type="ARBA" id="ARBA00022912"/>
    </source>
</evidence>
<protein>
    <recommendedName>
        <fullName evidence="4">protein-serine/threonine phosphatase</fullName>
        <ecNumber evidence="4">3.1.3.16</ecNumber>
    </recommendedName>
</protein>
<dbReference type="SMART" id="SM00331">
    <property type="entry name" value="PP2C_SIG"/>
    <property type="match status" value="1"/>
</dbReference>
<evidence type="ECO:0000256" key="11">
    <source>
        <dbReference type="ARBA" id="ARBA00048336"/>
    </source>
</evidence>
<dbReference type="EnsemblPlants" id="AUR62022420-RA">
    <property type="protein sequence ID" value="AUR62022420-RA:cds"/>
    <property type="gene ID" value="AUR62022420"/>
</dbReference>
<comment type="cofactor">
    <cofactor evidence="2">
        <name>Mg(2+)</name>
        <dbReference type="ChEBI" id="CHEBI:18420"/>
    </cofactor>
</comment>
<evidence type="ECO:0000259" key="12">
    <source>
        <dbReference type="PROSITE" id="PS51746"/>
    </source>
</evidence>
<dbReference type="Gramene" id="AUR62022420-RA">
    <property type="protein sequence ID" value="AUR62022420-RA:cds"/>
    <property type="gene ID" value="AUR62022420"/>
</dbReference>
<dbReference type="EC" id="3.1.3.16" evidence="4"/>
<name>A0A803M2H2_CHEQI</name>
<evidence type="ECO:0000256" key="5">
    <source>
        <dbReference type="ARBA" id="ARBA00022723"/>
    </source>
</evidence>
<keyword evidence="6" id="KW-0378">Hydrolase</keyword>
<evidence type="ECO:0000256" key="4">
    <source>
        <dbReference type="ARBA" id="ARBA00013081"/>
    </source>
</evidence>
<keyword evidence="9" id="KW-0464">Manganese</keyword>
<keyword evidence="14" id="KW-1185">Reference proteome</keyword>
<dbReference type="InterPro" id="IPR001932">
    <property type="entry name" value="PPM-type_phosphatase-like_dom"/>
</dbReference>
<evidence type="ECO:0000256" key="10">
    <source>
        <dbReference type="ARBA" id="ARBA00047761"/>
    </source>
</evidence>
<dbReference type="PROSITE" id="PS51746">
    <property type="entry name" value="PPM_2"/>
    <property type="match status" value="1"/>
</dbReference>